<geneLocation type="plasmid" evidence="12 13">
    <name>p1</name>
</geneLocation>
<reference evidence="11 14" key="2">
    <citation type="submission" date="2023-11" db="EMBL/GenBank/DDBJ databases">
        <title>MicrobeMod: A computational toolkit for identifying prokaryotic methylation and restriction-modification with nanopore sequencing.</title>
        <authorList>
            <person name="Crits-Christoph A."/>
            <person name="Kang S.C."/>
            <person name="Lee H."/>
            <person name="Ostrov N."/>
        </authorList>
    </citation>
    <scope>NUCLEOTIDE SEQUENCE [LARGE SCALE GENOMIC DNA]</scope>
    <source>
        <strain evidence="11 14">ATCC 29145</strain>
    </source>
</reference>
<evidence type="ECO:0000256" key="8">
    <source>
        <dbReference type="ARBA" id="ARBA00023169"/>
    </source>
</evidence>
<dbReference type="GeneID" id="56451248"/>
<evidence type="ECO:0000256" key="6">
    <source>
        <dbReference type="ARBA" id="ARBA00022989"/>
    </source>
</evidence>
<accession>A0A0P0F2Y2</accession>
<dbReference type="AlphaFoldDB" id="A0A0P0F2Y2"/>
<keyword evidence="8" id="KW-0270">Exopolysaccharide synthesis</keyword>
<evidence type="ECO:0000256" key="7">
    <source>
        <dbReference type="ARBA" id="ARBA00023136"/>
    </source>
</evidence>
<evidence type="ECO:0000256" key="3">
    <source>
        <dbReference type="ARBA" id="ARBA00022475"/>
    </source>
</evidence>
<dbReference type="KEGG" id="abf:AMK58_19330"/>
<keyword evidence="12" id="KW-0614">Plasmid</keyword>
<evidence type="ECO:0000256" key="4">
    <source>
        <dbReference type="ARBA" id="ARBA00022679"/>
    </source>
</evidence>
<dbReference type="Proteomes" id="UP001277471">
    <property type="component" value="Unassembled WGS sequence"/>
</dbReference>
<keyword evidence="4 12" id="KW-0808">Transferase</keyword>
<reference evidence="12 13" key="1">
    <citation type="submission" date="2018-09" db="EMBL/GenBank/DDBJ databases">
        <title>Whole genome based analysis of evolution and adaptive divergence in Indian and Brazilian strains of Azospirillum brasilense.</title>
        <authorList>
            <person name="Singh C."/>
            <person name="Tripathi A.K."/>
        </authorList>
    </citation>
    <scope>NUCLEOTIDE SEQUENCE [LARGE SCALE GENOMIC DNA]</scope>
    <source>
        <strain evidence="12 13">MTCC4038</strain>
        <plasmid evidence="12 13">p1</plasmid>
    </source>
</reference>
<evidence type="ECO:0000256" key="9">
    <source>
        <dbReference type="SAM" id="Phobius"/>
    </source>
</evidence>
<dbReference type="Proteomes" id="UP000298774">
    <property type="component" value="Plasmid p1"/>
</dbReference>
<evidence type="ECO:0000256" key="2">
    <source>
        <dbReference type="ARBA" id="ARBA00006464"/>
    </source>
</evidence>
<evidence type="ECO:0000313" key="11">
    <source>
        <dbReference type="EMBL" id="MDX5952230.1"/>
    </source>
</evidence>
<proteinExistence type="inferred from homology"/>
<evidence type="ECO:0000256" key="5">
    <source>
        <dbReference type="ARBA" id="ARBA00022692"/>
    </source>
</evidence>
<evidence type="ECO:0000313" key="14">
    <source>
        <dbReference type="Proteomes" id="UP001277471"/>
    </source>
</evidence>
<keyword evidence="7 9" id="KW-0472">Membrane</keyword>
<evidence type="ECO:0000259" key="10">
    <source>
        <dbReference type="Pfam" id="PF02397"/>
    </source>
</evidence>
<dbReference type="EMBL" id="JAWXYC010000003">
    <property type="protein sequence ID" value="MDX5952230.1"/>
    <property type="molecule type" value="Genomic_DNA"/>
</dbReference>
<sequence>MGIPQSIQLGAAPLEPATLAGTASAAELVARLPAMVPLHRNRVKRAFDLVGAVGLILFFGPLMLIVGLLITLDGGPAVFGHRRIGTEGRDFTCWKFRSMVVNAPEVFETLIESDPEARAEWEATRKLRNDPRITWIGRFLRRTSLDELPQLFNVLTGDMSLVGPRPIVQEEVARYHVCFPFYTRCRPGLTGLWQVSGRNDVDYGRRVQLDTAYLLGWSFWGDIRILLRTVGVMLSGKGAY</sequence>
<dbReference type="PANTHER" id="PTHR30576:SF4">
    <property type="entry name" value="UNDECAPRENYL-PHOSPHATE GALACTOSE PHOSPHOTRANSFERASE"/>
    <property type="match status" value="1"/>
</dbReference>
<dbReference type="GO" id="GO:0005886">
    <property type="term" value="C:plasma membrane"/>
    <property type="evidence" value="ECO:0007669"/>
    <property type="project" value="UniProtKB-SubCell"/>
</dbReference>
<evidence type="ECO:0000313" key="13">
    <source>
        <dbReference type="Proteomes" id="UP000298774"/>
    </source>
</evidence>
<keyword evidence="3" id="KW-1003">Cell membrane</keyword>
<feature type="transmembrane region" description="Helical" evidence="9">
    <location>
        <begin position="49"/>
        <end position="72"/>
    </location>
</feature>
<evidence type="ECO:0000256" key="1">
    <source>
        <dbReference type="ARBA" id="ARBA00004236"/>
    </source>
</evidence>
<dbReference type="InterPro" id="IPR003362">
    <property type="entry name" value="Bact_transf"/>
</dbReference>
<dbReference type="RefSeq" id="WP_051140586.1">
    <property type="nucleotide sequence ID" value="NZ_CP012915.1"/>
</dbReference>
<comment type="similarity">
    <text evidence="2">Belongs to the bacterial sugar transferase family.</text>
</comment>
<keyword evidence="6 9" id="KW-1133">Transmembrane helix</keyword>
<dbReference type="PANTHER" id="PTHR30576">
    <property type="entry name" value="COLANIC BIOSYNTHESIS UDP-GLUCOSE LIPID CARRIER TRANSFERASE"/>
    <property type="match status" value="1"/>
</dbReference>
<name>A0A0P0F2Y2_AZOBR</name>
<protein>
    <submittedName>
        <fullName evidence="12">Sugar transferase</fullName>
    </submittedName>
</protein>
<evidence type="ECO:0000313" key="12">
    <source>
        <dbReference type="EMBL" id="QCO10934.1"/>
    </source>
</evidence>
<gene>
    <name evidence="12" type="ORF">D3868_17975</name>
    <name evidence="11" type="ORF">SIM66_13640</name>
</gene>
<dbReference type="GO" id="GO:0000271">
    <property type="term" value="P:polysaccharide biosynthetic process"/>
    <property type="evidence" value="ECO:0007669"/>
    <property type="project" value="UniProtKB-KW"/>
</dbReference>
<dbReference type="Pfam" id="PF02397">
    <property type="entry name" value="Bac_transf"/>
    <property type="match status" value="1"/>
</dbReference>
<organism evidence="12 13">
    <name type="scientific">Azospirillum brasilense</name>
    <dbReference type="NCBI Taxonomy" id="192"/>
    <lineage>
        <taxon>Bacteria</taxon>
        <taxon>Pseudomonadati</taxon>
        <taxon>Pseudomonadota</taxon>
        <taxon>Alphaproteobacteria</taxon>
        <taxon>Rhodospirillales</taxon>
        <taxon>Azospirillaceae</taxon>
        <taxon>Azospirillum</taxon>
    </lineage>
</organism>
<keyword evidence="14" id="KW-1185">Reference proteome</keyword>
<keyword evidence="5 9" id="KW-0812">Transmembrane</keyword>
<comment type="subcellular location">
    <subcellularLocation>
        <location evidence="1">Cell membrane</location>
    </subcellularLocation>
</comment>
<feature type="domain" description="Bacterial sugar transferase" evidence="10">
    <location>
        <begin position="44"/>
        <end position="234"/>
    </location>
</feature>
<dbReference type="GO" id="GO:0016780">
    <property type="term" value="F:phosphotransferase activity, for other substituted phosphate groups"/>
    <property type="evidence" value="ECO:0007669"/>
    <property type="project" value="TreeGrafter"/>
</dbReference>
<dbReference type="EMBL" id="CP032340">
    <property type="protein sequence ID" value="QCO10934.1"/>
    <property type="molecule type" value="Genomic_DNA"/>
</dbReference>